<dbReference type="Ensembl" id="ENST00000711419.1">
    <property type="protein sequence ID" value="ENSP00000518737.1"/>
    <property type="gene ID" value="ENSG00000285397.2"/>
</dbReference>
<dbReference type="InterPro" id="IPR029063">
    <property type="entry name" value="SAM-dependent_MTases_sf"/>
</dbReference>
<sequence length="105" mass="11115">MAPEENAGTELLLQGFERRFLAVRTLRSFPWQSSGGSVTLSKSTAIISHGTTGLVTWDAALYLAEWAIENPAALINRRAVLPRSHRVAGRGPAEAGCLPGAQAGS</sequence>
<evidence type="ECO:0000259" key="5">
    <source>
        <dbReference type="Pfam" id="PF14904"/>
    </source>
</evidence>
<keyword evidence="2" id="KW-0489">Methyltransferase</keyword>
<keyword evidence="3" id="KW-0808">Transferase</keyword>
<reference evidence="6" key="2">
    <citation type="submission" date="2025-09" db="UniProtKB">
        <authorList>
            <consortium name="Ensembl"/>
        </authorList>
    </citation>
    <scope>IDENTIFICATION</scope>
</reference>
<keyword evidence="7" id="KW-1185">Reference proteome</keyword>
<feature type="domain" description="FAM86 N-terminal" evidence="5">
    <location>
        <begin position="12"/>
        <end position="48"/>
    </location>
</feature>
<dbReference type="GO" id="GO:0032259">
    <property type="term" value="P:methylation"/>
    <property type="evidence" value="ECO:0007669"/>
    <property type="project" value="UniProtKB-KW"/>
</dbReference>
<organism evidence="6 7">
    <name type="scientific">Homo sapiens</name>
    <name type="common">Human</name>
    <dbReference type="NCBI Taxonomy" id="9606"/>
    <lineage>
        <taxon>Eukaryota</taxon>
        <taxon>Metazoa</taxon>
        <taxon>Chordata</taxon>
        <taxon>Craniata</taxon>
        <taxon>Vertebrata</taxon>
        <taxon>Euteleostomi</taxon>
        <taxon>Mammalia</taxon>
        <taxon>Eutheria</taxon>
        <taxon>Euarchontoglires</taxon>
        <taxon>Primates</taxon>
        <taxon>Haplorrhini</taxon>
        <taxon>Catarrhini</taxon>
        <taxon>Hominidae</taxon>
        <taxon>Homo</taxon>
    </lineage>
</organism>
<dbReference type="Pfam" id="PF14904">
    <property type="entry name" value="FAM86"/>
    <property type="match status" value="1"/>
</dbReference>
<evidence type="ECO:0000313" key="6">
    <source>
        <dbReference type="Ensembl" id="ENSP00000518737.1"/>
    </source>
</evidence>
<evidence type="ECO:0000256" key="1">
    <source>
        <dbReference type="ARBA" id="ARBA00005511"/>
    </source>
</evidence>
<dbReference type="InterPro" id="IPR029426">
    <property type="entry name" value="FAM86_N"/>
</dbReference>
<name>A0AAG2UX73_HUMAN</name>
<reference evidence="6" key="1">
    <citation type="submission" date="2025-08" db="UniProtKB">
        <authorList>
            <consortium name="Ensembl"/>
        </authorList>
    </citation>
    <scope>IDENTIFICATION</scope>
</reference>
<dbReference type="GO" id="GO:0008168">
    <property type="term" value="F:methyltransferase activity"/>
    <property type="evidence" value="ECO:0007669"/>
    <property type="project" value="UniProtKB-KW"/>
</dbReference>
<evidence type="ECO:0000256" key="3">
    <source>
        <dbReference type="ARBA" id="ARBA00022679"/>
    </source>
</evidence>
<evidence type="ECO:0000313" key="7">
    <source>
        <dbReference type="Proteomes" id="UP000005640"/>
    </source>
</evidence>
<gene>
    <name evidence="6" type="primary">FAM86B2</name>
</gene>
<protein>
    <submittedName>
        <fullName evidence="6">Family with sequence similarity 86 member B2</fullName>
    </submittedName>
</protein>
<comment type="similarity">
    <text evidence="1">Belongs to the class I-like SAM-binding methyltransferase superfamily. EEF2KMT family.</text>
</comment>
<keyword evidence="4" id="KW-0949">S-adenosyl-L-methionine</keyword>
<dbReference type="Proteomes" id="UP000005640">
    <property type="component" value="Unplaced"/>
</dbReference>
<accession>A0AAG2UX73</accession>
<dbReference type="SMR" id="A0AAG2UX73"/>
<dbReference type="Gene3D" id="3.40.50.150">
    <property type="entry name" value="Vaccinia Virus protein VP39"/>
    <property type="match status" value="1"/>
</dbReference>
<dbReference type="AlphaFoldDB" id="A0AAG2UX73"/>
<proteinExistence type="inferred from homology"/>
<evidence type="ECO:0000256" key="4">
    <source>
        <dbReference type="ARBA" id="ARBA00022691"/>
    </source>
</evidence>
<dbReference type="HGNC" id="HGNC:32222">
    <property type="gene designation" value="FAM86B2"/>
</dbReference>
<evidence type="ECO:0000256" key="2">
    <source>
        <dbReference type="ARBA" id="ARBA00022603"/>
    </source>
</evidence>